<keyword evidence="5 8" id="KW-0819">tRNA processing</keyword>
<comment type="function">
    <text evidence="8">Dimethylates a single guanine residue at position 26 of a number of tRNAs using S-adenosyl-L-methionine as donor of the methyl groups.</text>
</comment>
<dbReference type="PANTHER" id="PTHR10631:SF3">
    <property type="entry name" value="TRNA (GUANINE(26)-N(2))-DIMETHYLTRANSFERASE"/>
    <property type="match status" value="1"/>
</dbReference>
<proteinExistence type="inferred from homology"/>
<dbReference type="InterPro" id="IPR022923">
    <property type="entry name" value="TRM1_arc_bac"/>
</dbReference>
<protein>
    <recommendedName>
        <fullName evidence="7 8">tRNA (guanine(26)-N(2))-dimethyltransferase</fullName>
        <ecNumber evidence="7 8">2.1.1.216</ecNumber>
    </recommendedName>
    <alternativeName>
        <fullName evidence="8">tRNA 2,2-dimethylguanosine-26 methyltransferase</fullName>
    </alternativeName>
    <alternativeName>
        <fullName evidence="8">tRNA(guanine-26,N(2)-N(2)) methyltransferase</fullName>
    </alternativeName>
    <alternativeName>
        <fullName evidence="8">tRNA(m(2,2)G26)dimethyltransferase</fullName>
    </alternativeName>
</protein>
<reference evidence="10" key="1">
    <citation type="submission" date="2007-06" db="EMBL/GenBank/DDBJ databases">
        <title>Complete sequence of Methanococcus vannielii SB.</title>
        <authorList>
            <consortium name="US DOE Joint Genome Institute"/>
            <person name="Copeland A."/>
            <person name="Lucas S."/>
            <person name="Lapidus A."/>
            <person name="Barry K."/>
            <person name="Glavina del Rio T."/>
            <person name="Dalin E."/>
            <person name="Tice H."/>
            <person name="Pitluck S."/>
            <person name="Chain P."/>
            <person name="Malfatti S."/>
            <person name="Shin M."/>
            <person name="Vergez L."/>
            <person name="Schmutz J."/>
            <person name="Larimer F."/>
            <person name="Land M."/>
            <person name="Hauser L."/>
            <person name="Kyrpides N."/>
            <person name="Anderson I."/>
            <person name="Sieprawska-Lupa M."/>
            <person name="Whitman W.B."/>
            <person name="Richardson P."/>
        </authorList>
    </citation>
    <scope>NUCLEOTIDE SEQUENCE [LARGE SCALE GENOMIC DNA]</scope>
    <source>
        <strain evidence="10">SB</strain>
    </source>
</reference>
<dbReference type="GeneID" id="5324949"/>
<keyword evidence="6 8" id="KW-0694">RNA-binding</keyword>
<dbReference type="STRING" id="406327.Mevan_1242"/>
<dbReference type="EC" id="2.1.1.216" evidence="7 8"/>
<keyword evidence="1 8" id="KW-0820">tRNA-binding</keyword>
<dbReference type="Pfam" id="PF02005">
    <property type="entry name" value="TRM"/>
    <property type="match status" value="1"/>
</dbReference>
<keyword evidence="3 8" id="KW-0808">Transferase</keyword>
<dbReference type="GO" id="GO:0000049">
    <property type="term" value="F:tRNA binding"/>
    <property type="evidence" value="ECO:0007669"/>
    <property type="project" value="UniProtKB-UniRule"/>
</dbReference>
<accession>A6URL7</accession>
<dbReference type="GO" id="GO:0160104">
    <property type="term" value="F:tRNA (guanine(26)-N2)-dimethyltransferase activity"/>
    <property type="evidence" value="ECO:0007669"/>
    <property type="project" value="UniProtKB-UniRule"/>
</dbReference>
<dbReference type="eggNOG" id="arCOG01219">
    <property type="taxonomic scope" value="Archaea"/>
</dbReference>
<dbReference type="Proteomes" id="UP000001107">
    <property type="component" value="Chromosome"/>
</dbReference>
<keyword evidence="11" id="KW-1185">Reference proteome</keyword>
<dbReference type="RefSeq" id="WP_012066054.1">
    <property type="nucleotide sequence ID" value="NC_009634.1"/>
</dbReference>
<dbReference type="SUPFAM" id="SSF53335">
    <property type="entry name" value="S-adenosyl-L-methionine-dependent methyltransferases"/>
    <property type="match status" value="1"/>
</dbReference>
<feature type="binding site" evidence="8">
    <location>
        <position position="51"/>
    </location>
    <ligand>
        <name>S-adenosyl-L-methionine</name>
        <dbReference type="ChEBI" id="CHEBI:59789"/>
    </ligand>
</feature>
<comment type="caution">
    <text evidence="8">Lacks conserved residue(s) required for the propagation of feature annotation.</text>
</comment>
<dbReference type="Gene3D" id="3.40.50.150">
    <property type="entry name" value="Vaccinia Virus protein VP39"/>
    <property type="match status" value="1"/>
</dbReference>
<dbReference type="PROSITE" id="PS51626">
    <property type="entry name" value="SAM_MT_TRM1"/>
    <property type="match status" value="1"/>
</dbReference>
<comment type="catalytic activity">
    <reaction evidence="8">
        <text>guanosine(26) in tRNA + 2 S-adenosyl-L-methionine = N(2)-dimethylguanosine(26) in tRNA + 2 S-adenosyl-L-homocysteine + 2 H(+)</text>
        <dbReference type="Rhea" id="RHEA:43140"/>
        <dbReference type="Rhea" id="RHEA-COMP:10359"/>
        <dbReference type="Rhea" id="RHEA-COMP:10360"/>
        <dbReference type="ChEBI" id="CHEBI:15378"/>
        <dbReference type="ChEBI" id="CHEBI:57856"/>
        <dbReference type="ChEBI" id="CHEBI:59789"/>
        <dbReference type="ChEBI" id="CHEBI:74269"/>
        <dbReference type="ChEBI" id="CHEBI:74513"/>
        <dbReference type="EC" id="2.1.1.216"/>
    </reaction>
</comment>
<dbReference type="Gene3D" id="3.30.56.70">
    <property type="entry name" value="N2,N2-dimethylguanosine tRNA methyltransferase, C-terminal domain"/>
    <property type="match status" value="1"/>
</dbReference>
<dbReference type="HOGENOM" id="CLU_010862_5_1_2"/>
<dbReference type="OrthoDB" id="372177at2157"/>
<dbReference type="HAMAP" id="MF_00290">
    <property type="entry name" value="tRNA_dimethyltr_TRM1"/>
    <property type="match status" value="1"/>
</dbReference>
<dbReference type="PANTHER" id="PTHR10631">
    <property type="entry name" value="N 2 ,N 2 -DIMETHYLGUANOSINE TRNA METHYLTRANSFERASE"/>
    <property type="match status" value="1"/>
</dbReference>
<evidence type="ECO:0000256" key="3">
    <source>
        <dbReference type="ARBA" id="ARBA00022679"/>
    </source>
</evidence>
<dbReference type="EMBL" id="CP000742">
    <property type="protein sequence ID" value="ABR55139.1"/>
    <property type="molecule type" value="Genomic_DNA"/>
</dbReference>
<evidence type="ECO:0000313" key="11">
    <source>
        <dbReference type="Proteomes" id="UP000001107"/>
    </source>
</evidence>
<evidence type="ECO:0000256" key="9">
    <source>
        <dbReference type="PROSITE-ProRule" id="PRU00958"/>
    </source>
</evidence>
<evidence type="ECO:0000313" key="10">
    <source>
        <dbReference type="EMBL" id="ABR55139.1"/>
    </source>
</evidence>
<evidence type="ECO:0000256" key="7">
    <source>
        <dbReference type="ARBA" id="ARBA00039099"/>
    </source>
</evidence>
<dbReference type="AlphaFoldDB" id="A6URL7"/>
<gene>
    <name evidence="8" type="primary">trm1</name>
    <name evidence="10" type="ordered locus">Mevan_1242</name>
</gene>
<feature type="binding site" evidence="8">
    <location>
        <position position="102"/>
    </location>
    <ligand>
        <name>S-adenosyl-L-methionine</name>
        <dbReference type="ChEBI" id="CHEBI:59789"/>
    </ligand>
</feature>
<name>A6URL7_METVS</name>
<dbReference type="KEGG" id="mvn:Mevan_1242"/>
<dbReference type="InterPro" id="IPR042296">
    <property type="entry name" value="tRNA_met_Trm1_C"/>
</dbReference>
<sequence length="389" mass="43555">MDEILNNEDYKKINSKTKVITEGRTNLIVLEDSKTSKKDIVFYNPVMEANRDLSVSVIQAFLNEFDREEFLICDPLGGSGARGLRYANELEFKGELKVNIGDINPSAVKMINQNLKLNGLENVTVFHEDANVLLSKNFKLFNVTDLDPFGSPVPYLDSGIRATLTKGGLLCMTATDTAVLCGAYRKTCIRKYGAVPLRADKELAVRLMVGCAIRMASKYDVGLKPIFSHVTDHYVRTFLVTERGAGKADLAIENLGYVTLNGEEKSFKSFEEGYEKGYGGPFYMGSINNTKIVEDALNTAKTRNYSKKAVNLLEYILNESKIEQVGCYDIHEICSFIKKLVPPITELMEKLRENGFIVTRVHYNPYGIKTDAKLSDIAVLISEYNLKKI</sequence>
<keyword evidence="4 8" id="KW-0949">S-adenosyl-L-methionine</keyword>
<evidence type="ECO:0000256" key="2">
    <source>
        <dbReference type="ARBA" id="ARBA00022603"/>
    </source>
</evidence>
<feature type="binding site" evidence="8">
    <location>
        <position position="82"/>
    </location>
    <ligand>
        <name>S-adenosyl-L-methionine</name>
        <dbReference type="ChEBI" id="CHEBI:59789"/>
    </ligand>
</feature>
<dbReference type="CDD" id="cd02440">
    <property type="entry name" value="AdoMet_MTases"/>
    <property type="match status" value="1"/>
</dbReference>
<evidence type="ECO:0000256" key="8">
    <source>
        <dbReference type="HAMAP-Rule" id="MF_00290"/>
    </source>
</evidence>
<organism evidence="10 11">
    <name type="scientific">Methanococcus vannielii (strain ATCC 35089 / DSM 1224 / JCM 13029 / OCM 148 / SB)</name>
    <dbReference type="NCBI Taxonomy" id="406327"/>
    <lineage>
        <taxon>Archaea</taxon>
        <taxon>Methanobacteriati</taxon>
        <taxon>Methanobacteriota</taxon>
        <taxon>Methanomada group</taxon>
        <taxon>Methanococci</taxon>
        <taxon>Methanococcales</taxon>
        <taxon>Methanococcaceae</taxon>
        <taxon>Methanococcus</taxon>
    </lineage>
</organism>
<evidence type="ECO:0000256" key="1">
    <source>
        <dbReference type="ARBA" id="ARBA00022555"/>
    </source>
</evidence>
<dbReference type="InterPro" id="IPR002905">
    <property type="entry name" value="Trm1"/>
</dbReference>
<evidence type="ECO:0000256" key="6">
    <source>
        <dbReference type="ARBA" id="ARBA00022884"/>
    </source>
</evidence>
<dbReference type="InterPro" id="IPR029063">
    <property type="entry name" value="SAM-dependent_MTases_sf"/>
</dbReference>
<feature type="binding site" evidence="8">
    <location>
        <position position="129"/>
    </location>
    <ligand>
        <name>S-adenosyl-L-methionine</name>
        <dbReference type="ChEBI" id="CHEBI:59789"/>
    </ligand>
</feature>
<comment type="similarity">
    <text evidence="8 9">Belongs to the class I-like SAM-binding methyltransferase superfamily. Trm1 family.</text>
</comment>
<keyword evidence="2 8" id="KW-0489">Methyltransferase</keyword>
<evidence type="ECO:0000256" key="5">
    <source>
        <dbReference type="ARBA" id="ARBA00022694"/>
    </source>
</evidence>
<dbReference type="GO" id="GO:0002940">
    <property type="term" value="P:tRNA N2-guanine methylation"/>
    <property type="evidence" value="ECO:0007669"/>
    <property type="project" value="TreeGrafter"/>
</dbReference>
<evidence type="ECO:0000256" key="4">
    <source>
        <dbReference type="ARBA" id="ARBA00022691"/>
    </source>
</evidence>
<feature type="binding site" evidence="8">
    <location>
        <position position="130"/>
    </location>
    <ligand>
        <name>S-adenosyl-L-methionine</name>
        <dbReference type="ChEBI" id="CHEBI:59789"/>
    </ligand>
</feature>
<dbReference type="NCBIfam" id="TIGR00308">
    <property type="entry name" value="TRM1"/>
    <property type="match status" value="1"/>
</dbReference>